<organism evidence="5 6">
    <name type="scientific">Ricinus communis</name>
    <name type="common">Castor bean</name>
    <dbReference type="NCBI Taxonomy" id="3988"/>
    <lineage>
        <taxon>Eukaryota</taxon>
        <taxon>Viridiplantae</taxon>
        <taxon>Streptophyta</taxon>
        <taxon>Embryophyta</taxon>
        <taxon>Tracheophyta</taxon>
        <taxon>Spermatophyta</taxon>
        <taxon>Magnoliopsida</taxon>
        <taxon>eudicotyledons</taxon>
        <taxon>Gunneridae</taxon>
        <taxon>Pentapetalae</taxon>
        <taxon>rosids</taxon>
        <taxon>fabids</taxon>
        <taxon>Malpighiales</taxon>
        <taxon>Euphorbiaceae</taxon>
        <taxon>Acalyphoideae</taxon>
        <taxon>Acalypheae</taxon>
        <taxon>Ricinus</taxon>
    </lineage>
</organism>
<evidence type="ECO:0000256" key="1">
    <source>
        <dbReference type="ARBA" id="ARBA00006432"/>
    </source>
</evidence>
<evidence type="ECO:0000259" key="4">
    <source>
        <dbReference type="Pfam" id="PF13193"/>
    </source>
</evidence>
<dbReference type="InParanoid" id="B9TNW6"/>
<dbReference type="STRING" id="3988.B9TNW6"/>
<gene>
    <name evidence="5" type="ORF">RCOM_2154190</name>
</gene>
<keyword evidence="2 5" id="KW-0436">Ligase</keyword>
<feature type="domain" description="AMP-dependent synthetase/ligase" evidence="3">
    <location>
        <begin position="5"/>
        <end position="101"/>
    </location>
</feature>
<dbReference type="eggNOG" id="KOG1176">
    <property type="taxonomic scope" value="Eukaryota"/>
</dbReference>
<dbReference type="AlphaFoldDB" id="B9TNW6"/>
<keyword evidence="6" id="KW-1185">Reference proteome</keyword>
<dbReference type="Gene3D" id="3.40.50.12780">
    <property type="entry name" value="N-terminal domain of ligase-like"/>
    <property type="match status" value="1"/>
</dbReference>
<proteinExistence type="inferred from homology"/>
<protein>
    <submittedName>
        <fullName evidence="5">AMP dependent CoA ligase, putative</fullName>
        <ecNumber evidence="5">6.2.1.26</ecNumber>
    </submittedName>
</protein>
<evidence type="ECO:0000313" key="5">
    <source>
        <dbReference type="EMBL" id="EEF22448.1"/>
    </source>
</evidence>
<accession>B9TNW6</accession>
<evidence type="ECO:0000313" key="6">
    <source>
        <dbReference type="Proteomes" id="UP000008311"/>
    </source>
</evidence>
<name>B9TNW6_RICCO</name>
<dbReference type="EC" id="6.2.1.26" evidence="5"/>
<evidence type="ECO:0000256" key="2">
    <source>
        <dbReference type="ARBA" id="ARBA00022598"/>
    </source>
</evidence>
<dbReference type="Proteomes" id="UP000008311">
    <property type="component" value="Unassembled WGS sequence"/>
</dbReference>
<dbReference type="GO" id="GO:0008756">
    <property type="term" value="F:o-succinylbenzoate-CoA ligase activity"/>
    <property type="evidence" value="ECO:0007669"/>
    <property type="project" value="UniProtKB-EC"/>
</dbReference>
<dbReference type="SUPFAM" id="SSF56801">
    <property type="entry name" value="Acetyl-CoA synthetase-like"/>
    <property type="match status" value="1"/>
</dbReference>
<sequence>MPQPIEIFVAGASKLPDHLCNAYRETFGHAIHEGYGMTECAGFCTANPLTRPARAGSGGLPSPLYDVRVVQLDGGNAIVRDCMPNQVGSIIVRGIPIFSGYTDAKKTAEKFVTDVVDGERWLDSGDLGRFDVDGYLWVTGRAKDLIIRGGHNIDPLMIEEVLGNYPGIREAAAVGLPDLRVGELPIAFVETVQGAVFDPVAACDYCRDHIAERAAVPTKIIHLEALPRTAMNKVFKPELRRIAAEIAVRNAVVDLIGEQARNSIQAHLDEVGAISIHVDELSIG</sequence>
<dbReference type="InterPro" id="IPR042099">
    <property type="entry name" value="ANL_N_sf"/>
</dbReference>
<dbReference type="PANTHER" id="PTHR43201">
    <property type="entry name" value="ACYL-COA SYNTHETASE"/>
    <property type="match status" value="1"/>
</dbReference>
<dbReference type="EMBL" id="EQ993832">
    <property type="protein sequence ID" value="EEF22448.1"/>
    <property type="molecule type" value="Genomic_DNA"/>
</dbReference>
<feature type="domain" description="AMP-binding enzyme C-terminal" evidence="4">
    <location>
        <begin position="158"/>
        <end position="232"/>
    </location>
</feature>
<dbReference type="Pfam" id="PF00501">
    <property type="entry name" value="AMP-binding"/>
    <property type="match status" value="1"/>
</dbReference>
<reference evidence="6" key="1">
    <citation type="journal article" date="2010" name="Nat. Biotechnol.">
        <title>Draft genome sequence of the oilseed species Ricinus communis.</title>
        <authorList>
            <person name="Chan A.P."/>
            <person name="Crabtree J."/>
            <person name="Zhao Q."/>
            <person name="Lorenzi H."/>
            <person name="Orvis J."/>
            <person name="Puiu D."/>
            <person name="Melake-Berhan A."/>
            <person name="Jones K.M."/>
            <person name="Redman J."/>
            <person name="Chen G."/>
            <person name="Cahoon E.B."/>
            <person name="Gedil M."/>
            <person name="Stanke M."/>
            <person name="Haas B.J."/>
            <person name="Wortman J.R."/>
            <person name="Fraser-Liggett C.M."/>
            <person name="Ravel J."/>
            <person name="Rabinowicz P.D."/>
        </authorList>
    </citation>
    <scope>NUCLEOTIDE SEQUENCE [LARGE SCALE GENOMIC DNA]</scope>
    <source>
        <strain evidence="6">cv. Hale</strain>
    </source>
</reference>
<dbReference type="PANTHER" id="PTHR43201:SF5">
    <property type="entry name" value="MEDIUM-CHAIN ACYL-COA LIGASE ACSF2, MITOCHONDRIAL"/>
    <property type="match status" value="1"/>
</dbReference>
<dbReference type="InterPro" id="IPR025110">
    <property type="entry name" value="AMP-bd_C"/>
</dbReference>
<dbReference type="InterPro" id="IPR045851">
    <property type="entry name" value="AMP-bd_C_sf"/>
</dbReference>
<dbReference type="Gene3D" id="3.30.300.30">
    <property type="match status" value="1"/>
</dbReference>
<comment type="similarity">
    <text evidence="1">Belongs to the ATP-dependent AMP-binding enzyme family.</text>
</comment>
<dbReference type="Pfam" id="PF13193">
    <property type="entry name" value="AMP-binding_C"/>
    <property type="match status" value="1"/>
</dbReference>
<feature type="non-terminal residue" evidence="5">
    <location>
        <position position="284"/>
    </location>
</feature>
<evidence type="ECO:0000259" key="3">
    <source>
        <dbReference type="Pfam" id="PF00501"/>
    </source>
</evidence>
<dbReference type="InterPro" id="IPR000873">
    <property type="entry name" value="AMP-dep_synth/lig_dom"/>
</dbReference>